<organism evidence="3 4">
    <name type="scientific">Erythroxylum novogranatense</name>
    <dbReference type="NCBI Taxonomy" id="1862640"/>
    <lineage>
        <taxon>Eukaryota</taxon>
        <taxon>Viridiplantae</taxon>
        <taxon>Streptophyta</taxon>
        <taxon>Embryophyta</taxon>
        <taxon>Tracheophyta</taxon>
        <taxon>Spermatophyta</taxon>
        <taxon>Magnoliopsida</taxon>
        <taxon>eudicotyledons</taxon>
        <taxon>Gunneridae</taxon>
        <taxon>Pentapetalae</taxon>
        <taxon>rosids</taxon>
        <taxon>fabids</taxon>
        <taxon>Malpighiales</taxon>
        <taxon>Erythroxylaceae</taxon>
        <taxon>Erythroxylum</taxon>
    </lineage>
</organism>
<feature type="region of interest" description="Disordered" evidence="1">
    <location>
        <begin position="655"/>
        <end position="676"/>
    </location>
</feature>
<accession>A0AAV8TN35</accession>
<protein>
    <recommendedName>
        <fullName evidence="5">DUF639 domain-containing protein</fullName>
    </recommendedName>
</protein>
<dbReference type="PANTHER" id="PTHR31860:SF3">
    <property type="entry name" value="PROTEIN, PUTATIVE (DUF639)-RELATED"/>
    <property type="match status" value="1"/>
</dbReference>
<evidence type="ECO:0000256" key="2">
    <source>
        <dbReference type="SAM" id="Phobius"/>
    </source>
</evidence>
<dbReference type="Pfam" id="PF04842">
    <property type="entry name" value="DUF639"/>
    <property type="match status" value="1"/>
</dbReference>
<evidence type="ECO:0000256" key="1">
    <source>
        <dbReference type="SAM" id="MobiDB-lite"/>
    </source>
</evidence>
<keyword evidence="2" id="KW-1133">Transmembrane helix</keyword>
<dbReference type="InterPro" id="IPR006927">
    <property type="entry name" value="DUF639"/>
</dbReference>
<comment type="caution">
    <text evidence="3">The sequence shown here is derived from an EMBL/GenBank/DDBJ whole genome shotgun (WGS) entry which is preliminary data.</text>
</comment>
<keyword evidence="2" id="KW-0812">Transmembrane</keyword>
<sequence length="676" mass="76441">MNGLTGFKTQKIFKALVSESVYDNARYLVEYCCFRFLSRDNSFIHPCLKEPAFQRLIFITMLAWESPYHVESDSDEATFQGKLVGKEAFVRIAPAISGVADYPTAHNLFKALAGDEQGISLTLWLTYVHELLKVHEGRKSYQTRECPQLSEETVLCIGSSNKRPVLKWSNNMAWPGKVTLTDKSLYFEAVGLNGRQEARRLDLTRNRLQVDKTKVGPMGSALFDSAVCISSGPKSETWVLEFVDLGGELRRDVWHAFISEVIALHKFLSEFGPLDGDHSLLHVYGAKKGKERAIASAINSIARLQTLQFMRKLLDDPIKLVQFSYLQSAPYGDIVYQTLAVNYWAGPLLKRSGETEYQPAQRVMASDETMEIGNHVVDIDGSVYLRRWMRSPSWNSSASINFWKNCVIKKGIALSKNLVVADQTCVEKAAFICTERFQVVEKTQATIDAAKLTGIPSNIDLFKELLLPLTMATQNFEKLRRWEDPQQTIYFLVFAYVIIFRNFLPYIFPAMLMVLAAGMLTLKGLKEQGRLGRFFGKVTILDQPPSNTIQKIVAVKEAMRDVENYLQNLNVSLLKIRTIVLSGEPKITTEVAVVLLSFAAVLLFVPFKYVAAFLLLDLFTRELDFRKETARRVVTFLKERWNTVPAAPVVVLPFQGHDSPPENTNTNIENKQSHIS</sequence>
<dbReference type="Proteomes" id="UP001159364">
    <property type="component" value="Linkage Group LG04"/>
</dbReference>
<reference evidence="3 4" key="1">
    <citation type="submission" date="2021-09" db="EMBL/GenBank/DDBJ databases">
        <title>Genomic insights and catalytic innovation underlie evolution of tropane alkaloids biosynthesis.</title>
        <authorList>
            <person name="Wang Y.-J."/>
            <person name="Tian T."/>
            <person name="Huang J.-P."/>
            <person name="Huang S.-X."/>
        </authorList>
    </citation>
    <scope>NUCLEOTIDE SEQUENCE [LARGE SCALE GENOMIC DNA]</scope>
    <source>
        <strain evidence="3">KIB-2018</strain>
        <tissue evidence="3">Leaf</tissue>
    </source>
</reference>
<dbReference type="EMBL" id="JAIWQS010000004">
    <property type="protein sequence ID" value="KAJ8768272.1"/>
    <property type="molecule type" value="Genomic_DNA"/>
</dbReference>
<feature type="transmembrane region" description="Helical" evidence="2">
    <location>
        <begin position="591"/>
        <end position="616"/>
    </location>
</feature>
<name>A0AAV8TN35_9ROSI</name>
<feature type="transmembrane region" description="Helical" evidence="2">
    <location>
        <begin position="489"/>
        <end position="522"/>
    </location>
</feature>
<evidence type="ECO:0000313" key="3">
    <source>
        <dbReference type="EMBL" id="KAJ8768272.1"/>
    </source>
</evidence>
<proteinExistence type="predicted"/>
<evidence type="ECO:0000313" key="4">
    <source>
        <dbReference type="Proteomes" id="UP001159364"/>
    </source>
</evidence>
<dbReference type="PANTHER" id="PTHR31860">
    <property type="entry name" value="HEAT-INDUCIBLE TRANSCRIPTION REPRESSOR (DUF639)-RELATED"/>
    <property type="match status" value="1"/>
</dbReference>
<feature type="compositionally biased region" description="Polar residues" evidence="1">
    <location>
        <begin position="661"/>
        <end position="676"/>
    </location>
</feature>
<evidence type="ECO:0008006" key="5">
    <source>
        <dbReference type="Google" id="ProtNLM"/>
    </source>
</evidence>
<keyword evidence="4" id="KW-1185">Reference proteome</keyword>
<gene>
    <name evidence="3" type="ORF">K2173_021212</name>
</gene>
<keyword evidence="2" id="KW-0472">Membrane</keyword>
<dbReference type="AlphaFoldDB" id="A0AAV8TN35"/>